<dbReference type="PANTHER" id="PTHR43722">
    <property type="entry name" value="PROLINE IMINOPEPTIDASE"/>
    <property type="match status" value="1"/>
</dbReference>
<dbReference type="InterPro" id="IPR005944">
    <property type="entry name" value="Pro_iminopeptidase"/>
</dbReference>
<dbReference type="PRINTS" id="PR00111">
    <property type="entry name" value="ABHYDROLASE"/>
</dbReference>
<keyword evidence="9 11" id="KW-0378">Hydrolase</keyword>
<keyword evidence="8 11" id="KW-0645">Protease</keyword>
<evidence type="ECO:0000313" key="13">
    <source>
        <dbReference type="EMBL" id="WQD78588.1"/>
    </source>
</evidence>
<dbReference type="PRINTS" id="PR00793">
    <property type="entry name" value="PROAMNOPTASE"/>
</dbReference>
<evidence type="ECO:0000256" key="7">
    <source>
        <dbReference type="ARBA" id="ARBA00022490"/>
    </source>
</evidence>
<dbReference type="SUPFAM" id="SSF53474">
    <property type="entry name" value="alpha/beta-Hydrolases"/>
    <property type="match status" value="1"/>
</dbReference>
<protein>
    <recommendedName>
        <fullName evidence="5 11">Proline iminopeptidase</fullName>
        <shortName evidence="11">PIP</shortName>
        <ecNumber evidence="4 11">3.4.11.5</ecNumber>
    </recommendedName>
    <alternativeName>
        <fullName evidence="10 11">Prolyl aminopeptidase</fullName>
    </alternativeName>
</protein>
<evidence type="ECO:0000256" key="1">
    <source>
        <dbReference type="ARBA" id="ARBA00001585"/>
    </source>
</evidence>
<comment type="similarity">
    <text evidence="3 11">Belongs to the peptidase S33 family.</text>
</comment>
<accession>A0ABZ0WMS3</accession>
<evidence type="ECO:0000256" key="4">
    <source>
        <dbReference type="ARBA" id="ARBA00012568"/>
    </source>
</evidence>
<dbReference type="GO" id="GO:0016787">
    <property type="term" value="F:hydrolase activity"/>
    <property type="evidence" value="ECO:0007669"/>
    <property type="project" value="UniProtKB-KW"/>
</dbReference>
<organism evidence="13 14">
    <name type="scientific">Paraburkholderia kururiensis</name>
    <dbReference type="NCBI Taxonomy" id="984307"/>
    <lineage>
        <taxon>Bacteria</taxon>
        <taxon>Pseudomonadati</taxon>
        <taxon>Pseudomonadota</taxon>
        <taxon>Betaproteobacteria</taxon>
        <taxon>Burkholderiales</taxon>
        <taxon>Burkholderiaceae</taxon>
        <taxon>Paraburkholderia</taxon>
    </lineage>
</organism>
<comment type="catalytic activity">
    <reaction evidence="1 11">
        <text>Release of N-terminal proline from a peptide.</text>
        <dbReference type="EC" id="3.4.11.5"/>
    </reaction>
</comment>
<evidence type="ECO:0000256" key="10">
    <source>
        <dbReference type="ARBA" id="ARBA00029605"/>
    </source>
</evidence>
<proteinExistence type="inferred from homology"/>
<evidence type="ECO:0000256" key="8">
    <source>
        <dbReference type="ARBA" id="ARBA00022670"/>
    </source>
</evidence>
<feature type="domain" description="AB hydrolase-1" evidence="12">
    <location>
        <begin position="40"/>
        <end position="310"/>
    </location>
</feature>
<evidence type="ECO:0000256" key="3">
    <source>
        <dbReference type="ARBA" id="ARBA00010088"/>
    </source>
</evidence>
<keyword evidence="7 11" id="KW-0963">Cytoplasm</keyword>
<dbReference type="PANTHER" id="PTHR43722:SF1">
    <property type="entry name" value="PROLINE IMINOPEPTIDASE"/>
    <property type="match status" value="1"/>
</dbReference>
<evidence type="ECO:0000313" key="14">
    <source>
        <dbReference type="Proteomes" id="UP001325479"/>
    </source>
</evidence>
<evidence type="ECO:0000256" key="2">
    <source>
        <dbReference type="ARBA" id="ARBA00004496"/>
    </source>
</evidence>
<evidence type="ECO:0000256" key="6">
    <source>
        <dbReference type="ARBA" id="ARBA00022438"/>
    </source>
</evidence>
<keyword evidence="6 11" id="KW-0031">Aminopeptidase</keyword>
<dbReference type="PIRSF" id="PIRSF006431">
    <property type="entry name" value="Pept_S33"/>
    <property type="match status" value="1"/>
</dbReference>
<comment type="subcellular location">
    <subcellularLocation>
        <location evidence="2 11">Cytoplasm</location>
    </subcellularLocation>
</comment>
<dbReference type="Gene3D" id="3.40.50.1820">
    <property type="entry name" value="alpha/beta hydrolase"/>
    <property type="match status" value="1"/>
</dbReference>
<dbReference type="InterPro" id="IPR000073">
    <property type="entry name" value="AB_hydrolase_1"/>
</dbReference>
<dbReference type="EC" id="3.4.11.5" evidence="4 11"/>
<evidence type="ECO:0000256" key="5">
    <source>
        <dbReference type="ARBA" id="ARBA00021843"/>
    </source>
</evidence>
<name>A0ABZ0WMS3_9BURK</name>
<dbReference type="Proteomes" id="UP001325479">
    <property type="component" value="Chromosome"/>
</dbReference>
<dbReference type="Pfam" id="PF00561">
    <property type="entry name" value="Abhydrolase_1"/>
    <property type="match status" value="1"/>
</dbReference>
<dbReference type="EMBL" id="CP139965">
    <property type="protein sequence ID" value="WQD78588.1"/>
    <property type="molecule type" value="Genomic_DNA"/>
</dbReference>
<dbReference type="RefSeq" id="WP_114809706.1">
    <property type="nucleotide sequence ID" value="NZ_CP139965.1"/>
</dbReference>
<dbReference type="InterPro" id="IPR029058">
    <property type="entry name" value="AB_hydrolase_fold"/>
</dbReference>
<evidence type="ECO:0000256" key="9">
    <source>
        <dbReference type="ARBA" id="ARBA00022801"/>
    </source>
</evidence>
<evidence type="ECO:0000256" key="11">
    <source>
        <dbReference type="PIRNR" id="PIRNR006431"/>
    </source>
</evidence>
<keyword evidence="14" id="KW-1185">Reference proteome</keyword>
<evidence type="ECO:0000259" key="12">
    <source>
        <dbReference type="Pfam" id="PF00561"/>
    </source>
</evidence>
<gene>
    <name evidence="13" type="ORF">U0042_02455</name>
</gene>
<dbReference type="InterPro" id="IPR002410">
    <property type="entry name" value="Peptidase_S33"/>
</dbReference>
<sequence length="340" mass="36869">MSVTAMTPSSRALPLMPHTLRTRDGHRVRYAVAGAANGLPVAVLHGGPGSGSQPGALRLFDLSRHRVVLIDQRGTGASRPRGSVRHNRTDALIADMEAIRVRLGIARWGVLGGSWGAALALAYAGQHPESLSGVVLRGLFLASEREVRGLFVTSRHRAPRQWAKLASAARCARPGALLRRCHALLQHGVSRARQRAVALAWRDYEDVVLARSCGRGAVASATRMPRVTAARADRLVAKYRVQSHYLVHRCWLGETRLLALARRAAQAGVPIAAVHGSRDPVCPPLNLQRLARAVPHAQTECVPGAGHLASDPALHRRVARAIDRLFAEPNREERTLRYAT</sequence>
<reference evidence="13 14" key="1">
    <citation type="submission" date="2023-12" db="EMBL/GenBank/DDBJ databases">
        <title>Genome sequencing and assembly of bacterial species from a model synthetic community.</title>
        <authorList>
            <person name="Hogle S.L."/>
        </authorList>
    </citation>
    <scope>NUCLEOTIDE SEQUENCE [LARGE SCALE GENOMIC DNA]</scope>
    <source>
        <strain evidence="13 14">HAMBI 2494</strain>
    </source>
</reference>